<name>S7ZH89_PENO1</name>
<dbReference type="HOGENOM" id="CLU_3033111_0_0_1"/>
<protein>
    <submittedName>
        <fullName evidence="2">Uncharacterized protein</fullName>
    </submittedName>
</protein>
<accession>S7ZH89</accession>
<gene>
    <name evidence="2" type="ORF">PDE_04599</name>
</gene>
<dbReference type="AlphaFoldDB" id="S7ZH89"/>
<reference evidence="2 3" key="1">
    <citation type="journal article" date="2013" name="PLoS ONE">
        <title>Genomic and secretomic analyses reveal unique features of the lignocellulolytic enzyme system of Penicillium decumbens.</title>
        <authorList>
            <person name="Liu G."/>
            <person name="Zhang L."/>
            <person name="Wei X."/>
            <person name="Zou G."/>
            <person name="Qin Y."/>
            <person name="Ma L."/>
            <person name="Li J."/>
            <person name="Zheng H."/>
            <person name="Wang S."/>
            <person name="Wang C."/>
            <person name="Xun L."/>
            <person name="Zhao G.-P."/>
            <person name="Zhou Z."/>
            <person name="Qu Y."/>
        </authorList>
    </citation>
    <scope>NUCLEOTIDE SEQUENCE [LARGE SCALE GENOMIC DNA]</scope>
    <source>
        <strain evidence="3">114-2 / CGMCC 5302</strain>
    </source>
</reference>
<evidence type="ECO:0000313" key="3">
    <source>
        <dbReference type="Proteomes" id="UP000019376"/>
    </source>
</evidence>
<proteinExistence type="predicted"/>
<keyword evidence="3" id="KW-1185">Reference proteome</keyword>
<dbReference type="Proteomes" id="UP000019376">
    <property type="component" value="Unassembled WGS sequence"/>
</dbReference>
<evidence type="ECO:0000313" key="2">
    <source>
        <dbReference type="EMBL" id="EPS29649.1"/>
    </source>
</evidence>
<sequence>MAPRDGEKAATSRGVPDGQRSKMDTAVPVLSNSGDFRVVTFNRLLSLRVGVWSKK</sequence>
<feature type="region of interest" description="Disordered" evidence="1">
    <location>
        <begin position="1"/>
        <end position="23"/>
    </location>
</feature>
<feature type="compositionally biased region" description="Basic and acidic residues" evidence="1">
    <location>
        <begin position="1"/>
        <end position="10"/>
    </location>
</feature>
<organism evidence="2 3">
    <name type="scientific">Penicillium oxalicum (strain 114-2 / CGMCC 5302)</name>
    <name type="common">Penicillium decumbens</name>
    <dbReference type="NCBI Taxonomy" id="933388"/>
    <lineage>
        <taxon>Eukaryota</taxon>
        <taxon>Fungi</taxon>
        <taxon>Dikarya</taxon>
        <taxon>Ascomycota</taxon>
        <taxon>Pezizomycotina</taxon>
        <taxon>Eurotiomycetes</taxon>
        <taxon>Eurotiomycetidae</taxon>
        <taxon>Eurotiales</taxon>
        <taxon>Aspergillaceae</taxon>
        <taxon>Penicillium</taxon>
    </lineage>
</organism>
<dbReference type="EMBL" id="KB644412">
    <property type="protein sequence ID" value="EPS29649.1"/>
    <property type="molecule type" value="Genomic_DNA"/>
</dbReference>
<evidence type="ECO:0000256" key="1">
    <source>
        <dbReference type="SAM" id="MobiDB-lite"/>
    </source>
</evidence>